<evidence type="ECO:0000313" key="1">
    <source>
        <dbReference type="EMBL" id="RBP33814.1"/>
    </source>
</evidence>
<reference evidence="1 2" key="1">
    <citation type="submission" date="2018-06" db="EMBL/GenBank/DDBJ databases">
        <title>Freshwater and sediment microbial communities from various areas in North America, analyzing microbe dynamics in response to fracking.</title>
        <authorList>
            <person name="Lamendella R."/>
        </authorList>
    </citation>
    <scope>NUCLEOTIDE SEQUENCE [LARGE SCALE GENOMIC DNA]</scope>
    <source>
        <strain evidence="1 2">114J</strain>
    </source>
</reference>
<proteinExistence type="predicted"/>
<gene>
    <name evidence="1" type="ORF">DET50_101157</name>
</gene>
<comment type="caution">
    <text evidence="1">The sequence shown here is derived from an EMBL/GenBank/DDBJ whole genome shotgun (WGS) entry which is preliminary data.</text>
</comment>
<dbReference type="CDD" id="cd12870">
    <property type="entry name" value="MqsA"/>
    <property type="match status" value="1"/>
</dbReference>
<dbReference type="Gene3D" id="3.10.20.860">
    <property type="match status" value="1"/>
</dbReference>
<dbReference type="InterPro" id="IPR022453">
    <property type="entry name" value="Znf_MqsA-type"/>
</dbReference>
<dbReference type="OrthoDB" id="9812340at2"/>
<accession>A0A366GZG6</accession>
<dbReference type="AlphaFoldDB" id="A0A366GZG6"/>
<dbReference type="Proteomes" id="UP000252995">
    <property type="component" value="Unassembled WGS sequence"/>
</dbReference>
<sequence>MKCAICKNGETHPGTTTVTMTRGEATIVIKNVPAEVCDNCGEYYLDDAISGKILNMAEEAIKQNHEVEVIQFAA</sequence>
<dbReference type="Pfam" id="PF15731">
    <property type="entry name" value="MqsA_antitoxin"/>
    <property type="match status" value="1"/>
</dbReference>
<evidence type="ECO:0000313" key="2">
    <source>
        <dbReference type="Proteomes" id="UP000252995"/>
    </source>
</evidence>
<dbReference type="InterPro" id="IPR032758">
    <property type="entry name" value="MqsA/HigA-2"/>
</dbReference>
<organism evidence="1 2">
    <name type="scientific">Marinobacter pelagius</name>
    <dbReference type="NCBI Taxonomy" id="379482"/>
    <lineage>
        <taxon>Bacteria</taxon>
        <taxon>Pseudomonadati</taxon>
        <taxon>Pseudomonadota</taxon>
        <taxon>Gammaproteobacteria</taxon>
        <taxon>Pseudomonadales</taxon>
        <taxon>Marinobacteraceae</taxon>
        <taxon>Marinobacter</taxon>
    </lineage>
</organism>
<dbReference type="NCBIfam" id="TIGR03831">
    <property type="entry name" value="YgiT_finger"/>
    <property type="match status" value="1"/>
</dbReference>
<dbReference type="EMBL" id="QNRO01000001">
    <property type="protein sequence ID" value="RBP33814.1"/>
    <property type="molecule type" value="Genomic_DNA"/>
</dbReference>
<name>A0A366GZG6_9GAMM</name>
<protein>
    <submittedName>
        <fullName evidence="1">YgiT-type zinc finger domain-containing protein</fullName>
    </submittedName>
</protein>
<dbReference type="RefSeq" id="WP_113860997.1">
    <property type="nucleotide sequence ID" value="NZ_QNRO01000001.1"/>
</dbReference>